<sequence length="99" mass="11377">MAKYYLTNKAVDDLSEIWDYTIETWSEMQAEKYYDLLMASCDDLANNPELGRNYDIVTKGILGFKSGEHIIFYSIISKNEIEIARILHGMMDLKTLVSG</sequence>
<reference evidence="5" key="1">
    <citation type="submission" date="2016-10" db="EMBL/GenBank/DDBJ databases">
        <authorList>
            <person name="Varghese N."/>
            <person name="Submissions S."/>
        </authorList>
    </citation>
    <scope>NUCLEOTIDE SEQUENCE [LARGE SCALE GENOMIC DNA]</scope>
    <source>
        <strain evidence="5">DSM 24536</strain>
    </source>
</reference>
<dbReference type="Proteomes" id="UP000199226">
    <property type="component" value="Unassembled WGS sequence"/>
</dbReference>
<comment type="similarity">
    <text evidence="1 3">Belongs to the RelE toxin family.</text>
</comment>
<evidence type="ECO:0000256" key="1">
    <source>
        <dbReference type="ARBA" id="ARBA00006226"/>
    </source>
</evidence>
<dbReference type="EMBL" id="FNHH01000004">
    <property type="protein sequence ID" value="SDM00025.1"/>
    <property type="molecule type" value="Genomic_DNA"/>
</dbReference>
<dbReference type="PANTHER" id="PTHR33755:SF9">
    <property type="entry name" value="TOXIN PARE1"/>
    <property type="match status" value="1"/>
</dbReference>
<keyword evidence="2" id="KW-1277">Toxin-antitoxin system</keyword>
<organism evidence="4 5">
    <name type="scientific">Daejeonella rubra</name>
    <dbReference type="NCBI Taxonomy" id="990371"/>
    <lineage>
        <taxon>Bacteria</taxon>
        <taxon>Pseudomonadati</taxon>
        <taxon>Bacteroidota</taxon>
        <taxon>Sphingobacteriia</taxon>
        <taxon>Sphingobacteriales</taxon>
        <taxon>Sphingobacteriaceae</taxon>
        <taxon>Daejeonella</taxon>
    </lineage>
</organism>
<keyword evidence="5" id="KW-1185">Reference proteome</keyword>
<evidence type="ECO:0000256" key="2">
    <source>
        <dbReference type="ARBA" id="ARBA00022649"/>
    </source>
</evidence>
<accession>A0A1G9PPP9</accession>
<proteinExistence type="inferred from homology"/>
<dbReference type="InterPro" id="IPR035093">
    <property type="entry name" value="RelE/ParE_toxin_dom_sf"/>
</dbReference>
<dbReference type="AlphaFoldDB" id="A0A1G9PPP9"/>
<gene>
    <name evidence="4" type="ORF">SAMN05421813_104197</name>
</gene>
<name>A0A1G9PPP9_9SPHI</name>
<dbReference type="PIRSF" id="PIRSF029218">
    <property type="entry name" value="ParE"/>
    <property type="match status" value="1"/>
</dbReference>
<protein>
    <recommendedName>
        <fullName evidence="3">Toxin</fullName>
    </recommendedName>
</protein>
<evidence type="ECO:0000313" key="4">
    <source>
        <dbReference type="EMBL" id="SDM00025.1"/>
    </source>
</evidence>
<dbReference type="RefSeq" id="WP_090701028.1">
    <property type="nucleotide sequence ID" value="NZ_FNHH01000004.1"/>
</dbReference>
<dbReference type="InterPro" id="IPR028344">
    <property type="entry name" value="ParE1/4"/>
</dbReference>
<dbReference type="InterPro" id="IPR051803">
    <property type="entry name" value="TA_system_RelE-like_toxin"/>
</dbReference>
<dbReference type="Pfam" id="PF05016">
    <property type="entry name" value="ParE_toxin"/>
    <property type="match status" value="1"/>
</dbReference>
<evidence type="ECO:0000256" key="3">
    <source>
        <dbReference type="PIRNR" id="PIRNR029218"/>
    </source>
</evidence>
<dbReference type="STRING" id="990371.SAMN05421813_104197"/>
<dbReference type="InterPro" id="IPR007712">
    <property type="entry name" value="RelE/ParE_toxin"/>
</dbReference>
<dbReference type="Gene3D" id="3.30.2310.20">
    <property type="entry name" value="RelE-like"/>
    <property type="match status" value="1"/>
</dbReference>
<evidence type="ECO:0000313" key="5">
    <source>
        <dbReference type="Proteomes" id="UP000199226"/>
    </source>
</evidence>
<dbReference type="OrthoDB" id="7173315at2"/>
<dbReference type="PANTHER" id="PTHR33755">
    <property type="entry name" value="TOXIN PARE1-RELATED"/>
    <property type="match status" value="1"/>
</dbReference>